<dbReference type="GO" id="GO:0005975">
    <property type="term" value="P:carbohydrate metabolic process"/>
    <property type="evidence" value="ECO:0007669"/>
    <property type="project" value="InterPro"/>
</dbReference>
<dbReference type="InterPro" id="IPR011050">
    <property type="entry name" value="Pectin_lyase_fold/virulence"/>
</dbReference>
<dbReference type="GO" id="GO:0004650">
    <property type="term" value="F:polygalacturonase activity"/>
    <property type="evidence" value="ECO:0007669"/>
    <property type="project" value="InterPro"/>
</dbReference>
<dbReference type="HOGENOM" id="CLU_2277999_0_0_1"/>
<dbReference type="Proteomes" id="UP000007129">
    <property type="component" value="Unassembled WGS sequence"/>
</dbReference>
<evidence type="ECO:0000256" key="9">
    <source>
        <dbReference type="RuleBase" id="RU361169"/>
    </source>
</evidence>
<evidence type="ECO:0000256" key="4">
    <source>
        <dbReference type="ARBA" id="ARBA00022729"/>
    </source>
</evidence>
<keyword evidence="4" id="KW-0732">Signal</keyword>
<comment type="similarity">
    <text evidence="2 9">Belongs to the glycosyl hydrolase 28 family.</text>
</comment>
<evidence type="ECO:0000256" key="2">
    <source>
        <dbReference type="ARBA" id="ARBA00008834"/>
    </source>
</evidence>
<accession>K2R6Q1</accession>
<gene>
    <name evidence="10" type="ORF">MPH_04716</name>
</gene>
<dbReference type="OrthoDB" id="187139at2759"/>
<evidence type="ECO:0000313" key="10">
    <source>
        <dbReference type="EMBL" id="EKG18026.1"/>
    </source>
</evidence>
<comment type="caution">
    <text evidence="10">The sequence shown here is derived from an EMBL/GenBank/DDBJ whole genome shotgun (WGS) entry which is preliminary data.</text>
</comment>
<dbReference type="GO" id="GO:0005576">
    <property type="term" value="C:extracellular region"/>
    <property type="evidence" value="ECO:0007669"/>
    <property type="project" value="UniProtKB-SubCell"/>
</dbReference>
<keyword evidence="3" id="KW-0964">Secreted</keyword>
<dbReference type="VEuPathDB" id="FungiDB:MPH_04716"/>
<dbReference type="GO" id="GO:0071555">
    <property type="term" value="P:cell wall organization"/>
    <property type="evidence" value="ECO:0007669"/>
    <property type="project" value="UniProtKB-KW"/>
</dbReference>
<protein>
    <submittedName>
        <fullName evidence="10">Glycoside hydrolase family 28</fullName>
    </submittedName>
</protein>
<dbReference type="AlphaFoldDB" id="K2R6Q1"/>
<dbReference type="PANTHER" id="PTHR31736">
    <property type="match status" value="1"/>
</dbReference>
<keyword evidence="6" id="KW-0325">Glycoprotein</keyword>
<evidence type="ECO:0000256" key="6">
    <source>
        <dbReference type="ARBA" id="ARBA00023180"/>
    </source>
</evidence>
<dbReference type="InterPro" id="IPR012334">
    <property type="entry name" value="Pectin_lyas_fold"/>
</dbReference>
<evidence type="ECO:0000256" key="8">
    <source>
        <dbReference type="ARBA" id="ARBA00023316"/>
    </source>
</evidence>
<reference evidence="10 11" key="1">
    <citation type="journal article" date="2012" name="BMC Genomics">
        <title>Tools to kill: Genome of one of the most destructive plant pathogenic fungi Macrophomina phaseolina.</title>
        <authorList>
            <person name="Islam M.S."/>
            <person name="Haque M.S."/>
            <person name="Islam M.M."/>
            <person name="Emdad E.M."/>
            <person name="Halim A."/>
            <person name="Hossen Q.M.M."/>
            <person name="Hossain M.Z."/>
            <person name="Ahmed B."/>
            <person name="Rahim S."/>
            <person name="Rahman M.S."/>
            <person name="Alam M.M."/>
            <person name="Hou S."/>
            <person name="Wan X."/>
            <person name="Saito J.A."/>
            <person name="Alam M."/>
        </authorList>
    </citation>
    <scope>NUCLEOTIDE SEQUENCE [LARGE SCALE GENOMIC DNA]</scope>
    <source>
        <strain evidence="10 11">MS6</strain>
    </source>
</reference>
<name>K2R6Q1_MACPH</name>
<dbReference type="InterPro" id="IPR000743">
    <property type="entry name" value="Glyco_hydro_28"/>
</dbReference>
<dbReference type="STRING" id="1126212.K2R6Q1"/>
<evidence type="ECO:0000313" key="11">
    <source>
        <dbReference type="Proteomes" id="UP000007129"/>
    </source>
</evidence>
<evidence type="ECO:0000256" key="7">
    <source>
        <dbReference type="ARBA" id="ARBA00023295"/>
    </source>
</evidence>
<evidence type="ECO:0000256" key="5">
    <source>
        <dbReference type="ARBA" id="ARBA00022801"/>
    </source>
</evidence>
<dbReference type="EMBL" id="AHHD01000218">
    <property type="protein sequence ID" value="EKG18026.1"/>
    <property type="molecule type" value="Genomic_DNA"/>
</dbReference>
<dbReference type="Gene3D" id="2.160.20.10">
    <property type="entry name" value="Single-stranded right-handed beta-helix, Pectin lyase-like"/>
    <property type="match status" value="1"/>
</dbReference>
<dbReference type="SUPFAM" id="SSF51126">
    <property type="entry name" value="Pectin lyase-like"/>
    <property type="match status" value="1"/>
</dbReference>
<dbReference type="Pfam" id="PF00295">
    <property type="entry name" value="Glyco_hydro_28"/>
    <property type="match status" value="1"/>
</dbReference>
<dbReference type="InParanoid" id="K2R6Q1"/>
<keyword evidence="7 9" id="KW-0326">Glycosidase</keyword>
<evidence type="ECO:0000256" key="3">
    <source>
        <dbReference type="ARBA" id="ARBA00022525"/>
    </source>
</evidence>
<sequence length="102" mass="11078">MTVKNSQNVLLQDIYVNNTSNNPDAGARNTDGADTIYASNIVNGDDGIAIKANSSDIYIYDTILEGGQGLAIGSIGQFLGWYEYIDDVYAHNITLVNTRRAM</sequence>
<keyword evidence="5 9" id="KW-0378">Hydrolase</keyword>
<proteinExistence type="inferred from homology"/>
<dbReference type="PANTHER" id="PTHR31736:SF8">
    <property type="entry name" value="PUTATIVE (AFU_ORTHOLOGUE AFUA_7G06410)-RELATED"/>
    <property type="match status" value="1"/>
</dbReference>
<organism evidence="10 11">
    <name type="scientific">Macrophomina phaseolina (strain MS6)</name>
    <name type="common">Charcoal rot fungus</name>
    <dbReference type="NCBI Taxonomy" id="1126212"/>
    <lineage>
        <taxon>Eukaryota</taxon>
        <taxon>Fungi</taxon>
        <taxon>Dikarya</taxon>
        <taxon>Ascomycota</taxon>
        <taxon>Pezizomycotina</taxon>
        <taxon>Dothideomycetes</taxon>
        <taxon>Dothideomycetes incertae sedis</taxon>
        <taxon>Botryosphaeriales</taxon>
        <taxon>Botryosphaeriaceae</taxon>
        <taxon>Macrophomina</taxon>
    </lineage>
</organism>
<keyword evidence="8" id="KW-0961">Cell wall biogenesis/degradation</keyword>
<evidence type="ECO:0000256" key="1">
    <source>
        <dbReference type="ARBA" id="ARBA00004613"/>
    </source>
</evidence>
<comment type="subcellular location">
    <subcellularLocation>
        <location evidence="1">Secreted</location>
    </subcellularLocation>
</comment>